<dbReference type="InterPro" id="IPR054471">
    <property type="entry name" value="GPIID_WHD"/>
</dbReference>
<evidence type="ECO:0000256" key="2">
    <source>
        <dbReference type="PROSITE-ProRule" id="PRU00023"/>
    </source>
</evidence>
<dbReference type="InterPro" id="IPR000845">
    <property type="entry name" value="Nucleoside_phosphorylase_d"/>
</dbReference>
<dbReference type="PANTHER" id="PTHR46082:SF11">
    <property type="entry name" value="AAA+ ATPASE DOMAIN-CONTAINING PROTEIN-RELATED"/>
    <property type="match status" value="1"/>
</dbReference>
<dbReference type="Pfam" id="PF22939">
    <property type="entry name" value="WHD_GPIID"/>
    <property type="match status" value="1"/>
</dbReference>
<organism evidence="6">
    <name type="scientific">Fusarium oxysporum Fo47</name>
    <dbReference type="NCBI Taxonomy" id="660027"/>
    <lineage>
        <taxon>Eukaryota</taxon>
        <taxon>Fungi</taxon>
        <taxon>Dikarya</taxon>
        <taxon>Ascomycota</taxon>
        <taxon>Pezizomycotina</taxon>
        <taxon>Sordariomycetes</taxon>
        <taxon>Hypocreomycetidae</taxon>
        <taxon>Hypocreales</taxon>
        <taxon>Nectriaceae</taxon>
        <taxon>Fusarium</taxon>
        <taxon>Fusarium oxysporum species complex</taxon>
    </lineage>
</organism>
<dbReference type="HOGENOM" id="CLU_000288_34_2_1"/>
<keyword evidence="2" id="KW-0040">ANK repeat</keyword>
<dbReference type="CDD" id="cd00275">
    <property type="entry name" value="C2_PLC_like"/>
    <property type="match status" value="1"/>
</dbReference>
<dbReference type="GO" id="GO:0003824">
    <property type="term" value="F:catalytic activity"/>
    <property type="evidence" value="ECO:0007669"/>
    <property type="project" value="InterPro"/>
</dbReference>
<dbReference type="InterPro" id="IPR035994">
    <property type="entry name" value="Nucleoside_phosphorylase_sf"/>
</dbReference>
<reference evidence="6" key="1">
    <citation type="submission" date="2011-06" db="EMBL/GenBank/DDBJ databases">
        <title>The Genome Sequence of Fusarium oxysporum Fo47.</title>
        <authorList>
            <consortium name="The Broad Institute Genome Sequencing Platform"/>
            <person name="Ma L.-J."/>
            <person name="Gale L.R."/>
            <person name="Schwartz D.C."/>
            <person name="Zhou S."/>
            <person name="Corby-Kistler H."/>
            <person name="Young S.K."/>
            <person name="Zeng Q."/>
            <person name="Gargeya S."/>
            <person name="Fitzgerald M."/>
            <person name="Haas B."/>
            <person name="Abouelleil A."/>
            <person name="Alvarado L."/>
            <person name="Arachchi H.M."/>
            <person name="Berlin A."/>
            <person name="Brown A."/>
            <person name="Chapman S.B."/>
            <person name="Chen Z."/>
            <person name="Dunbar C."/>
            <person name="Freedman E."/>
            <person name="Gearin G."/>
            <person name="Gellesch M."/>
            <person name="Goldberg J."/>
            <person name="Griggs A."/>
            <person name="Gujja S."/>
            <person name="Heiman D."/>
            <person name="Howarth C."/>
            <person name="Larson L."/>
            <person name="Lui A."/>
            <person name="MacDonald P.J.P."/>
            <person name="Mehta T."/>
            <person name="Montmayeur A."/>
            <person name="Murphy C."/>
            <person name="Neiman D."/>
            <person name="Pearson M."/>
            <person name="Priest M."/>
            <person name="Roberts A."/>
            <person name="Saif S."/>
            <person name="Shea T."/>
            <person name="Shenoy N."/>
            <person name="Sisk P."/>
            <person name="Stolte C."/>
            <person name="Sykes S."/>
            <person name="Wortman J."/>
            <person name="Nusbaum C."/>
            <person name="Birren B."/>
        </authorList>
    </citation>
    <scope>NUCLEOTIDE SEQUENCE [LARGE SCALE GENOMIC DNA]</scope>
    <source>
        <strain evidence="6">Fo47</strain>
    </source>
</reference>
<dbReference type="InterPro" id="IPR056884">
    <property type="entry name" value="NPHP3-like_N"/>
</dbReference>
<dbReference type="Gene3D" id="3.40.50.1580">
    <property type="entry name" value="Nucleoside phosphorylase domain"/>
    <property type="match status" value="1"/>
</dbReference>
<name>W9L6W9_FUSOX</name>
<dbReference type="VEuPathDB" id="FungiDB:FOZG_02292"/>
<dbReference type="SMART" id="SM00248">
    <property type="entry name" value="ANK"/>
    <property type="match status" value="8"/>
</dbReference>
<dbReference type="Gene3D" id="1.25.40.20">
    <property type="entry name" value="Ankyrin repeat-containing domain"/>
    <property type="match status" value="3"/>
</dbReference>
<dbReference type="InterPro" id="IPR027417">
    <property type="entry name" value="P-loop_NTPase"/>
</dbReference>
<evidence type="ECO:0000256" key="1">
    <source>
        <dbReference type="ARBA" id="ARBA00022737"/>
    </source>
</evidence>
<feature type="repeat" description="ANK" evidence="2">
    <location>
        <begin position="951"/>
        <end position="974"/>
    </location>
</feature>
<dbReference type="SUPFAM" id="SSF48403">
    <property type="entry name" value="Ankyrin repeat"/>
    <property type="match status" value="2"/>
</dbReference>
<dbReference type="InterPro" id="IPR053137">
    <property type="entry name" value="NLR-like"/>
</dbReference>
<dbReference type="Pfam" id="PF12796">
    <property type="entry name" value="Ank_2"/>
    <property type="match status" value="3"/>
</dbReference>
<evidence type="ECO:0000259" key="5">
    <source>
        <dbReference type="Pfam" id="PF24883"/>
    </source>
</evidence>
<evidence type="ECO:0000313" key="6">
    <source>
        <dbReference type="EMBL" id="EWZ52527.1"/>
    </source>
</evidence>
<feature type="repeat" description="ANK" evidence="2">
    <location>
        <begin position="1140"/>
        <end position="1172"/>
    </location>
</feature>
<dbReference type="InterPro" id="IPR002110">
    <property type="entry name" value="Ankyrin_rpt"/>
</dbReference>
<protein>
    <submittedName>
        <fullName evidence="6">Uncharacterized protein</fullName>
    </submittedName>
</protein>
<evidence type="ECO:0000259" key="3">
    <source>
        <dbReference type="Pfam" id="PF01048"/>
    </source>
</evidence>
<feature type="domain" description="Nucleoside phosphorylase" evidence="3">
    <location>
        <begin position="18"/>
        <end position="116"/>
    </location>
</feature>
<sequence>MASETVPEPRTHNDYHVGWVCALPTEQTAAIATLDQRHENLPKPPNDNNTYTLGSIGKHSVVIACLPKGKIGTISAATVATNMISTFQGIKFCLMVGIGGGIPPKVRLGDVVVSTPVGALPGVVQYDLGKAHHGGKFERTGALNSPPNYLLAALTMVESEHELTGSRIPGYLKELEQKWPGLAPKYLKSNSLKDQLFKPDYFHINNSGIDGTGIPIDDQEAEGSKEEDNCRFCDTSQTVKRNPREMRVHYGLIASGNKVIKDSILREKLNRDLGGQVLCVEMEAAGLAHNFPCITIRGICDYADSHKNNAWQAHAAVVAAAFAKELLDQVQASDVGREPTAKEILSQIHSTVLQSETNIGEVKRKMDRKEDIEILEWLTPINYGPQQSDNFSQRQEGTGEWLLSSKEFQEWIETGQTLFCPGVPGAGKTILTSIVINELTTRFGHNDTVGIAYIYGNFRRHDEQKLDRLLNGLLKQLVQGQSSMPASVKSLYNKHNVNKTRASVEEVSTTIQSIAGLHSRIYIIVDALDELKAIDGCRNRFLEEIFKLQAQCSAKFFATSRFIPGITEMFEGGTTIKIRAHDEDVRSFLDSKISQSGQLLQTHREMIKTEIAKAVDGMFLLAQLHFQSVSTKKTLKKIKHALNNLSSGPKAYDIAYKKAMERIGGQDQDSKELATQVLSWITCAKRVFTTLELQHALAVEERDVELNKENLPQIDDMVSVCSGLVKVDVKSGIIRLVHYTTQEYLDRTRDEWFPIAESEITMACITYLSFDVFKAGFCRSAEEYTDRLTWNPFYDYAYRNWGHHALMASMDGDQVIIDFLESPAKLSASVQAIMLSEPNESGHIADISHMATEVPTAAYFGLSKTILALLENGHIADPKSFGWCTPLSYAARYGHEEVVKLLISRDDVDPNSKEMIYSETPLSWAAKNGHAAIVKLLLDKQGIFADHKDLQKRTPLLLAAKSGHAAVVRLLLSRQDVDPNSTAWGRRTPLSWAANKGHAAVVKLLLDKKGVLADYADERNRTPLSFAAENGHEAVVRLLLAMDTVDANRKGSYCKLTPLDYAVCGGYETVVKLLLTKTRVTWGGSLLGSAAIKGHERVLMLLVNSSAIPDRQGKDQNATVQATGKQDEHFSSSCLVQASSEITALHWAAENGQLTLVETLLQNGAPINAPRVTVTRRVIGETEYSTQKSETALHLAVENGHKATVSLFLPANKAMNPYVEAEVFHASVKWEKRNKSVLPRDLDPPREFRTNIVRENGFNPMFDGHFNFKVTKKQPGLVFVRWSVKISNDGENYNDRPAVATYTAKLSNLKQAYRTLPLLNNAGDQYLFSKLFCKIKVDSIKMMIGAPAAPWIVAGSRAWAERPLAESAPAPEARWKSPVQRRSALIVIHDILLRLDLDTMFLP</sequence>
<dbReference type="PROSITE" id="PS50088">
    <property type="entry name" value="ANK_REPEAT"/>
    <property type="match status" value="3"/>
</dbReference>
<dbReference type="Gene3D" id="2.60.40.150">
    <property type="entry name" value="C2 domain"/>
    <property type="match status" value="1"/>
</dbReference>
<dbReference type="PROSITE" id="PS50297">
    <property type="entry name" value="ANK_REP_REGION"/>
    <property type="match status" value="3"/>
</dbReference>
<dbReference type="Proteomes" id="UP000030766">
    <property type="component" value="Unassembled WGS sequence"/>
</dbReference>
<evidence type="ECO:0000259" key="4">
    <source>
        <dbReference type="Pfam" id="PF22939"/>
    </source>
</evidence>
<dbReference type="GO" id="GO:0009116">
    <property type="term" value="P:nucleoside metabolic process"/>
    <property type="evidence" value="ECO:0007669"/>
    <property type="project" value="InterPro"/>
</dbReference>
<feature type="domain" description="GPI inositol-deacylase winged helix" evidence="4">
    <location>
        <begin position="669"/>
        <end position="746"/>
    </location>
</feature>
<dbReference type="SUPFAM" id="SSF49562">
    <property type="entry name" value="C2 domain (Calcium/lipid-binding domain, CaLB)"/>
    <property type="match status" value="1"/>
</dbReference>
<dbReference type="InterPro" id="IPR036770">
    <property type="entry name" value="Ankyrin_rpt-contain_sf"/>
</dbReference>
<dbReference type="SUPFAM" id="SSF52540">
    <property type="entry name" value="P-loop containing nucleoside triphosphate hydrolases"/>
    <property type="match status" value="1"/>
</dbReference>
<feature type="repeat" description="ANK" evidence="2">
    <location>
        <begin position="1019"/>
        <end position="1040"/>
    </location>
</feature>
<dbReference type="Pfam" id="PF24883">
    <property type="entry name" value="NPHP3_N"/>
    <property type="match status" value="1"/>
</dbReference>
<dbReference type="Gene3D" id="3.40.50.300">
    <property type="entry name" value="P-loop containing nucleotide triphosphate hydrolases"/>
    <property type="match status" value="1"/>
</dbReference>
<reference evidence="6" key="2">
    <citation type="submission" date="2012-06" db="EMBL/GenBank/DDBJ databases">
        <title>Annotation of the Genome Sequence of Fusarium oxysporum Fo47.</title>
        <authorList>
            <consortium name="The Broad Institute Genomics Platform"/>
            <person name="Ma L.-J."/>
            <person name="Corby-Kistler H."/>
            <person name="Broz K."/>
            <person name="Gale L.R."/>
            <person name="Jonkers W."/>
            <person name="O'Donnell K."/>
            <person name="Ploetz R."/>
            <person name="Steinberg C."/>
            <person name="Schwartz D.C."/>
            <person name="VanEtten H."/>
            <person name="Zhou S."/>
            <person name="Young S.K."/>
            <person name="Zeng Q."/>
            <person name="Gargeya S."/>
            <person name="Fitzgerald M."/>
            <person name="Abouelleil A."/>
            <person name="Alvarado L."/>
            <person name="Chapman S.B."/>
            <person name="Gainer-Dewar J."/>
            <person name="Goldberg J."/>
            <person name="Griggs A."/>
            <person name="Gujja S."/>
            <person name="Hansen M."/>
            <person name="Howarth C."/>
            <person name="Imamovic A."/>
            <person name="Ireland A."/>
            <person name="Larimer J."/>
            <person name="McCowan C."/>
            <person name="Murphy C."/>
            <person name="Pearson M."/>
            <person name="Poon T.W."/>
            <person name="Priest M."/>
            <person name="Roberts A."/>
            <person name="Saif S."/>
            <person name="Shea T."/>
            <person name="Sykes S."/>
            <person name="Wortman J."/>
            <person name="Nusbaum C."/>
            <person name="Birren B."/>
        </authorList>
    </citation>
    <scope>NUCLEOTIDE SEQUENCE</scope>
    <source>
        <strain evidence="6">Fo47</strain>
    </source>
</reference>
<dbReference type="EMBL" id="JH717896">
    <property type="protein sequence ID" value="EWZ52527.1"/>
    <property type="molecule type" value="Genomic_DNA"/>
</dbReference>
<dbReference type="InterPro" id="IPR035892">
    <property type="entry name" value="C2_domain_sf"/>
</dbReference>
<gene>
    <name evidence="6" type="ORF">FOZG_02292</name>
</gene>
<proteinExistence type="predicted"/>
<feature type="domain" description="Nephrocystin 3-like N-terminal" evidence="5">
    <location>
        <begin position="397"/>
        <end position="561"/>
    </location>
</feature>
<keyword evidence="1" id="KW-0677">Repeat</keyword>
<accession>W9L6W9</accession>
<dbReference type="PANTHER" id="PTHR46082">
    <property type="entry name" value="ATP/GTP-BINDING PROTEIN-RELATED"/>
    <property type="match status" value="1"/>
</dbReference>
<dbReference type="Pfam" id="PF01048">
    <property type="entry name" value="PNP_UDP_1"/>
    <property type="match status" value="1"/>
</dbReference>
<dbReference type="SUPFAM" id="SSF53167">
    <property type="entry name" value="Purine and uridine phosphorylases"/>
    <property type="match status" value="1"/>
</dbReference>